<evidence type="ECO:0000256" key="4">
    <source>
        <dbReference type="ARBA" id="ARBA00016536"/>
    </source>
</evidence>
<dbReference type="SUPFAM" id="SSF111278">
    <property type="entry name" value="SSo0622-like"/>
    <property type="match status" value="1"/>
</dbReference>
<evidence type="ECO:0000313" key="15">
    <source>
        <dbReference type="Proteomes" id="UP000287033"/>
    </source>
</evidence>
<dbReference type="InterPro" id="IPR003827">
    <property type="entry name" value="tRNA_yW-synthesising"/>
</dbReference>
<feature type="domain" description="tRNA wybutosine-synthesizing protein" evidence="13">
    <location>
        <begin position="8"/>
        <end position="54"/>
    </location>
</feature>
<dbReference type="PANTHER" id="PTHR48418">
    <property type="entry name" value="TRNA WYBUTOSINE-SYNTHESIZING PROTEIN 3"/>
    <property type="match status" value="1"/>
</dbReference>
<evidence type="ECO:0000256" key="12">
    <source>
        <dbReference type="SAM" id="MobiDB-lite"/>
    </source>
</evidence>
<dbReference type="AlphaFoldDB" id="A0A401T8M1"/>
<keyword evidence="7" id="KW-0949">S-adenosyl-L-methionine</keyword>
<dbReference type="UniPathway" id="UPA00375"/>
<reference evidence="14 15" key="1">
    <citation type="journal article" date="2018" name="Nat. Ecol. Evol.">
        <title>Shark genomes provide insights into elasmobranch evolution and the origin of vertebrates.</title>
        <authorList>
            <person name="Hara Y"/>
            <person name="Yamaguchi K"/>
            <person name="Onimaru K"/>
            <person name="Kadota M"/>
            <person name="Koyanagi M"/>
            <person name="Keeley SD"/>
            <person name="Tatsumi K"/>
            <person name="Tanaka K"/>
            <person name="Motone F"/>
            <person name="Kageyama Y"/>
            <person name="Nozu R"/>
            <person name="Adachi N"/>
            <person name="Nishimura O"/>
            <person name="Nakagawa R"/>
            <person name="Tanegashima C"/>
            <person name="Kiyatake I"/>
            <person name="Matsumoto R"/>
            <person name="Murakumo K"/>
            <person name="Nishida K"/>
            <person name="Terakita A"/>
            <person name="Kuratani S"/>
            <person name="Sato K"/>
            <person name="Hyodo S Kuraku.S."/>
        </authorList>
    </citation>
    <scope>NUCLEOTIDE SEQUENCE [LARGE SCALE GENOMIC DNA]</scope>
</reference>
<feature type="non-terminal residue" evidence="14">
    <location>
        <position position="73"/>
    </location>
</feature>
<accession>A0A401T8M1</accession>
<dbReference type="OrthoDB" id="263283at2759"/>
<comment type="similarity">
    <text evidence="2">Belongs to the TYW3 family.</text>
</comment>
<evidence type="ECO:0000256" key="3">
    <source>
        <dbReference type="ARBA" id="ARBA00012750"/>
    </source>
</evidence>
<dbReference type="InterPro" id="IPR036602">
    <property type="entry name" value="tRNA_yW-synthesising-like_sf"/>
</dbReference>
<keyword evidence="5" id="KW-0489">Methyltransferase</keyword>
<evidence type="ECO:0000256" key="5">
    <source>
        <dbReference type="ARBA" id="ARBA00022603"/>
    </source>
</evidence>
<sequence>MDSFRERKEQRLQAGADRSRAGGVDPEIRALVDTVNRSERFSTTSSCSGRVLLLAVRGAAGGGCSDRDGGGVG</sequence>
<evidence type="ECO:0000256" key="6">
    <source>
        <dbReference type="ARBA" id="ARBA00022679"/>
    </source>
</evidence>
<name>A0A401T8M1_CHIPU</name>
<gene>
    <name evidence="14" type="ORF">chiPu_0022814</name>
</gene>
<evidence type="ECO:0000313" key="14">
    <source>
        <dbReference type="EMBL" id="GCC39013.1"/>
    </source>
</evidence>
<dbReference type="Pfam" id="PF02676">
    <property type="entry name" value="TYW3"/>
    <property type="match status" value="1"/>
</dbReference>
<keyword evidence="6" id="KW-0808">Transferase</keyword>
<feature type="compositionally biased region" description="Basic and acidic residues" evidence="12">
    <location>
        <begin position="1"/>
        <end position="11"/>
    </location>
</feature>
<comment type="pathway">
    <text evidence="1">tRNA modification; wybutosine-tRNA(Phe) biosynthesis.</text>
</comment>
<dbReference type="Proteomes" id="UP000287033">
    <property type="component" value="Unassembled WGS sequence"/>
</dbReference>
<dbReference type="GO" id="GO:0008168">
    <property type="term" value="F:methyltransferase activity"/>
    <property type="evidence" value="ECO:0007669"/>
    <property type="project" value="UniProtKB-KW"/>
</dbReference>
<protein>
    <recommendedName>
        <fullName evidence="4">tRNA wybutosine-synthesizing protein 3 homolog</fullName>
        <ecNumber evidence="3">2.1.1.282</ecNumber>
    </recommendedName>
    <alternativeName>
        <fullName evidence="10">tRNA(Phe) 7-((3-amino-3-carboxypropyl)-4-demethylwyosine(37)-N(4))-methyltransferase</fullName>
    </alternativeName>
</protein>
<evidence type="ECO:0000256" key="9">
    <source>
        <dbReference type="ARBA" id="ARBA00025378"/>
    </source>
</evidence>
<dbReference type="EMBL" id="BEZZ01011563">
    <property type="protein sequence ID" value="GCC39013.1"/>
    <property type="molecule type" value="Genomic_DNA"/>
</dbReference>
<proteinExistence type="inferred from homology"/>
<dbReference type="EC" id="2.1.1.282" evidence="3"/>
<evidence type="ECO:0000256" key="7">
    <source>
        <dbReference type="ARBA" id="ARBA00022691"/>
    </source>
</evidence>
<evidence type="ECO:0000256" key="10">
    <source>
        <dbReference type="ARBA" id="ARBA00030554"/>
    </source>
</evidence>
<evidence type="ECO:0000256" key="1">
    <source>
        <dbReference type="ARBA" id="ARBA00004797"/>
    </source>
</evidence>
<evidence type="ECO:0000256" key="11">
    <source>
        <dbReference type="ARBA" id="ARBA00049202"/>
    </source>
</evidence>
<comment type="catalytic activity">
    <reaction evidence="11">
        <text>4-demethyl-7-[(3S)-3-amino-3-carboxypropyl]wyosine(37) in tRNA(Phe) + S-adenosyl-L-methionine = 7-[(3S)-3-amino-3-carboxypropyl]wyosine(37) in tRNA(Phe) + S-adenosyl-L-homocysteine + H(+)</text>
        <dbReference type="Rhea" id="RHEA:36635"/>
        <dbReference type="Rhea" id="RHEA-COMP:10378"/>
        <dbReference type="Rhea" id="RHEA-COMP:10379"/>
        <dbReference type="ChEBI" id="CHEBI:15378"/>
        <dbReference type="ChEBI" id="CHEBI:57856"/>
        <dbReference type="ChEBI" id="CHEBI:59789"/>
        <dbReference type="ChEBI" id="CHEBI:73543"/>
        <dbReference type="ChEBI" id="CHEBI:73550"/>
        <dbReference type="EC" id="2.1.1.282"/>
    </reaction>
</comment>
<keyword evidence="15" id="KW-1185">Reference proteome</keyword>
<dbReference type="GO" id="GO:0032259">
    <property type="term" value="P:methylation"/>
    <property type="evidence" value="ECO:0007669"/>
    <property type="project" value="UniProtKB-KW"/>
</dbReference>
<comment type="caution">
    <text evidence="14">The sequence shown here is derived from an EMBL/GenBank/DDBJ whole genome shotgun (WGS) entry which is preliminary data.</text>
</comment>
<keyword evidence="8" id="KW-0819">tRNA processing</keyword>
<feature type="region of interest" description="Disordered" evidence="12">
    <location>
        <begin position="1"/>
        <end position="21"/>
    </location>
</feature>
<organism evidence="14 15">
    <name type="scientific">Chiloscyllium punctatum</name>
    <name type="common">Brownbanded bambooshark</name>
    <name type="synonym">Hemiscyllium punctatum</name>
    <dbReference type="NCBI Taxonomy" id="137246"/>
    <lineage>
        <taxon>Eukaryota</taxon>
        <taxon>Metazoa</taxon>
        <taxon>Chordata</taxon>
        <taxon>Craniata</taxon>
        <taxon>Vertebrata</taxon>
        <taxon>Chondrichthyes</taxon>
        <taxon>Elasmobranchii</taxon>
        <taxon>Galeomorphii</taxon>
        <taxon>Galeoidea</taxon>
        <taxon>Orectolobiformes</taxon>
        <taxon>Hemiscylliidae</taxon>
        <taxon>Chiloscyllium</taxon>
    </lineage>
</organism>
<comment type="function">
    <text evidence="9">Probable S-adenosyl-L-methionine-dependent methyltransferase that acts as a component of the wybutosine biosynthesis pathway. Wybutosine is a hyper modified guanosine with a tricyclic base found at the 3'-position adjacent to the anticodon of eukaryotic phenylalanine tRNA.</text>
</comment>
<evidence type="ECO:0000256" key="8">
    <source>
        <dbReference type="ARBA" id="ARBA00022694"/>
    </source>
</evidence>
<dbReference type="PANTHER" id="PTHR48418:SF1">
    <property type="entry name" value="TRNA WYBUTOSINE-SYNTHESIZING PROTEIN 3"/>
    <property type="match status" value="1"/>
</dbReference>
<evidence type="ECO:0000256" key="2">
    <source>
        <dbReference type="ARBA" id="ARBA00008569"/>
    </source>
</evidence>
<dbReference type="GO" id="GO:0008033">
    <property type="term" value="P:tRNA processing"/>
    <property type="evidence" value="ECO:0007669"/>
    <property type="project" value="UniProtKB-KW"/>
</dbReference>
<evidence type="ECO:0000259" key="13">
    <source>
        <dbReference type="Pfam" id="PF02676"/>
    </source>
</evidence>
<dbReference type="Gene3D" id="3.30.1960.10">
    <property type="entry name" value="tRNA wybutosine-synthesizing-like"/>
    <property type="match status" value="1"/>
</dbReference>